<dbReference type="Proteomes" id="UP000005239">
    <property type="component" value="Unassembled WGS sequence"/>
</dbReference>
<comment type="subcellular location">
    <subcellularLocation>
        <location evidence="1">Membrane</location>
        <topology evidence="1">Multi-pass membrane protein</topology>
    </subcellularLocation>
</comment>
<feature type="transmembrane region" description="Helical" evidence="10">
    <location>
        <begin position="87"/>
        <end position="108"/>
    </location>
</feature>
<feature type="transmembrane region" description="Helical" evidence="10">
    <location>
        <begin position="182"/>
        <end position="200"/>
    </location>
</feature>
<keyword evidence="7 10" id="KW-0472">Membrane</keyword>
<feature type="transmembrane region" description="Helical" evidence="10">
    <location>
        <begin position="238"/>
        <end position="262"/>
    </location>
</feature>
<dbReference type="GO" id="GO:0005247">
    <property type="term" value="F:voltage-gated chloride channel activity"/>
    <property type="evidence" value="ECO:0000318"/>
    <property type="project" value="GO_Central"/>
</dbReference>
<accession>A0A8R1UU95</accession>
<feature type="transmembrane region" description="Helical" evidence="10">
    <location>
        <begin position="274"/>
        <end position="296"/>
    </location>
</feature>
<dbReference type="GO" id="GO:0006821">
    <property type="term" value="P:chloride transport"/>
    <property type="evidence" value="ECO:0000318"/>
    <property type="project" value="GO_Central"/>
</dbReference>
<dbReference type="PANTHER" id="PTHR45720">
    <property type="entry name" value="CHLORIDE CHANNEL PROTEIN 2"/>
    <property type="match status" value="1"/>
</dbReference>
<dbReference type="InterPro" id="IPR014743">
    <property type="entry name" value="Cl-channel_core"/>
</dbReference>
<dbReference type="SUPFAM" id="SSF54631">
    <property type="entry name" value="CBS-domain pair"/>
    <property type="match status" value="1"/>
</dbReference>
<feature type="transmembrane region" description="Helical" evidence="10">
    <location>
        <begin position="495"/>
        <end position="522"/>
    </location>
</feature>
<dbReference type="SUPFAM" id="SSF81340">
    <property type="entry name" value="Clc chloride channel"/>
    <property type="match status" value="1"/>
</dbReference>
<keyword evidence="6" id="KW-0406">Ion transport</keyword>
<evidence type="ECO:0000256" key="4">
    <source>
        <dbReference type="ARBA" id="ARBA00022737"/>
    </source>
</evidence>
<evidence type="ECO:0000313" key="12">
    <source>
        <dbReference type="Proteomes" id="UP000005239"/>
    </source>
</evidence>
<dbReference type="PRINTS" id="PR00762">
    <property type="entry name" value="CLCHANNEL"/>
</dbReference>
<dbReference type="Gene3D" id="1.10.3080.10">
    <property type="entry name" value="Clc chloride channel"/>
    <property type="match status" value="1"/>
</dbReference>
<evidence type="ECO:0000256" key="3">
    <source>
        <dbReference type="ARBA" id="ARBA00022692"/>
    </source>
</evidence>
<dbReference type="CDD" id="cd04591">
    <property type="entry name" value="CBS_pair_voltage-gated_CLC_euk_bac"/>
    <property type="match status" value="1"/>
</dbReference>
<evidence type="ECO:0000256" key="10">
    <source>
        <dbReference type="SAM" id="Phobius"/>
    </source>
</evidence>
<feature type="compositionally biased region" description="Pro residues" evidence="9">
    <location>
        <begin position="1"/>
        <end position="12"/>
    </location>
</feature>
<accession>A0A2A6CTC1</accession>
<feature type="transmembrane region" description="Helical" evidence="10">
    <location>
        <begin position="529"/>
        <end position="550"/>
    </location>
</feature>
<keyword evidence="12" id="KW-1185">Reference proteome</keyword>
<evidence type="ECO:0000256" key="1">
    <source>
        <dbReference type="ARBA" id="ARBA00004141"/>
    </source>
</evidence>
<name>A0A2A6CTC1_PRIPA</name>
<evidence type="ECO:0000256" key="9">
    <source>
        <dbReference type="SAM" id="MobiDB-lite"/>
    </source>
</evidence>
<dbReference type="InterPro" id="IPR046342">
    <property type="entry name" value="CBS_dom_sf"/>
</dbReference>
<evidence type="ECO:0000256" key="7">
    <source>
        <dbReference type="ARBA" id="ARBA00023136"/>
    </source>
</evidence>
<dbReference type="InterPro" id="IPR050970">
    <property type="entry name" value="Cl_channel_volt-gated"/>
</dbReference>
<keyword evidence="4" id="KW-0677">Repeat</keyword>
<feature type="region of interest" description="Disordered" evidence="9">
    <location>
        <begin position="1"/>
        <end position="60"/>
    </location>
</feature>
<dbReference type="GO" id="GO:0005886">
    <property type="term" value="C:plasma membrane"/>
    <property type="evidence" value="ECO:0000318"/>
    <property type="project" value="GO_Central"/>
</dbReference>
<evidence type="ECO:0000256" key="8">
    <source>
        <dbReference type="ARBA" id="ARBA00023214"/>
    </source>
</evidence>
<feature type="transmembrane region" description="Helical" evidence="10">
    <location>
        <begin position="430"/>
        <end position="448"/>
    </location>
</feature>
<keyword evidence="5 10" id="KW-1133">Transmembrane helix</keyword>
<reference evidence="12" key="1">
    <citation type="journal article" date="2008" name="Nat. Genet.">
        <title>The Pristionchus pacificus genome provides a unique perspective on nematode lifestyle and parasitism.</title>
        <authorList>
            <person name="Dieterich C."/>
            <person name="Clifton S.W."/>
            <person name="Schuster L.N."/>
            <person name="Chinwalla A."/>
            <person name="Delehaunty K."/>
            <person name="Dinkelacker I."/>
            <person name="Fulton L."/>
            <person name="Fulton R."/>
            <person name="Godfrey J."/>
            <person name="Minx P."/>
            <person name="Mitreva M."/>
            <person name="Roeseler W."/>
            <person name="Tian H."/>
            <person name="Witte H."/>
            <person name="Yang S.P."/>
            <person name="Wilson R.K."/>
            <person name="Sommer R.J."/>
        </authorList>
    </citation>
    <scope>NUCLEOTIDE SEQUENCE [LARGE SCALE GENOMIC DNA]</scope>
    <source>
        <strain evidence="12">PS312</strain>
    </source>
</reference>
<sequence>MTVPDVPTPDEAPSPIGATQPKVADEDQREGLLSAEEREENDDDHWDEDNSTEDDVATGIRRGRTETMSQFLNRQYQNIVHFFVEDWFLSAALGIITAILSIGVDVAIEYLLHLRLHMFDYLNEVSVYSGFCYWVLHIGVCVTFAALFCSLVSKQAVGSGIPEVKVIISGFVLKNYLSLKTLIAKVIGLVFTLGGGLPVGKEGPFVHMGAIVASLLTKATTACRYNQFFSNEGREMEMLSSGCAVGIACTFSAPAGGVLYGIESTSKYFAVKNYWRSFFATTCSALVFRFAMAAIVPPHIGGTITAYYQTSFPNEVFLVEEIPLFVLLGVMCGLAGALFILVHRKIAMFMRTNRLFLAVFGKSPVAFTALVACFVAVVTYPEGIGKYLAGKLTFRETLADFLANCSFTLSNETGHGCKPELIAHWTAEGTIHPLLTLTCYLLVYFFLVAQCISLHVPAGIFVPSFVMGACGGRIMGEALAMWFPEGIRGAGNPQIYPGLYAVVGAAAYTGAVTHSLSIAVIVCETTGQLCALLPVLIALMIANAICSFLQPSIYESIILLKNLPFLTDLPPSRISVHTLKVEKVMVKELYFISRHTTYKELRDLVIATPQLRSYPFVTDKESMCLLGSVSRRYLVYLLYNKLGHDPALHTDKRRSRTASELLSTIHSFRRLLELISTRISVVSLPALSRAMNGRNISGNTLLAHSPLHDAGAHHRVLAPLLSRQTEPHLELPPQSVMERATILASEVLIDDAAIDPAPFQLVNGTSLFKVHTLFSLLGLNHAYVTERGRLVGVVSLKELRETFANIYLRGALPIQRRSMARPAVSGSDDSGSGSNA</sequence>
<dbReference type="FunFam" id="1.10.3080.10:FF:000020">
    <property type="entry name" value="Chloride channel protein"/>
    <property type="match status" value="1"/>
</dbReference>
<evidence type="ECO:0000256" key="5">
    <source>
        <dbReference type="ARBA" id="ARBA00022989"/>
    </source>
</evidence>
<feature type="transmembrane region" description="Helical" evidence="10">
    <location>
        <begin position="460"/>
        <end position="483"/>
    </location>
</feature>
<dbReference type="FunFam" id="3.10.580.10:FF:000165">
    <property type="entry name" value="Predicted protein"/>
    <property type="match status" value="1"/>
</dbReference>
<dbReference type="Gene3D" id="3.10.580.10">
    <property type="entry name" value="CBS-domain"/>
    <property type="match status" value="2"/>
</dbReference>
<feature type="transmembrane region" description="Helical" evidence="10">
    <location>
        <begin position="322"/>
        <end position="343"/>
    </location>
</feature>
<dbReference type="PANTHER" id="PTHR45720:SF5">
    <property type="entry name" value="CHLORIDE CHANNEL PROTEIN"/>
    <property type="match status" value="1"/>
</dbReference>
<keyword evidence="2" id="KW-0813">Transport</keyword>
<evidence type="ECO:0000256" key="6">
    <source>
        <dbReference type="ARBA" id="ARBA00023065"/>
    </source>
</evidence>
<proteinExistence type="predicted"/>
<protein>
    <submittedName>
        <fullName evidence="11">Chloride channel protein</fullName>
    </submittedName>
</protein>
<feature type="compositionally biased region" description="Acidic residues" evidence="9">
    <location>
        <begin position="37"/>
        <end position="56"/>
    </location>
</feature>
<dbReference type="AlphaFoldDB" id="A0A2A6CTC1"/>
<organism evidence="11 12">
    <name type="scientific">Pristionchus pacificus</name>
    <name type="common">Parasitic nematode worm</name>
    <dbReference type="NCBI Taxonomy" id="54126"/>
    <lineage>
        <taxon>Eukaryota</taxon>
        <taxon>Metazoa</taxon>
        <taxon>Ecdysozoa</taxon>
        <taxon>Nematoda</taxon>
        <taxon>Chromadorea</taxon>
        <taxon>Rhabditida</taxon>
        <taxon>Rhabditina</taxon>
        <taxon>Diplogasteromorpha</taxon>
        <taxon>Diplogasteroidea</taxon>
        <taxon>Neodiplogasteridae</taxon>
        <taxon>Pristionchus</taxon>
    </lineage>
</organism>
<feature type="transmembrane region" description="Helical" evidence="10">
    <location>
        <begin position="128"/>
        <end position="152"/>
    </location>
</feature>
<keyword evidence="3 10" id="KW-0812">Transmembrane</keyword>
<dbReference type="Pfam" id="PF00654">
    <property type="entry name" value="Voltage_CLC"/>
    <property type="match status" value="1"/>
</dbReference>
<feature type="transmembrane region" description="Helical" evidence="10">
    <location>
        <begin position="355"/>
        <end position="378"/>
    </location>
</feature>
<gene>
    <name evidence="11" type="primary">WBGene00277464</name>
</gene>
<reference evidence="11" key="2">
    <citation type="submission" date="2022-06" db="UniProtKB">
        <authorList>
            <consortium name="EnsemblMetazoa"/>
        </authorList>
    </citation>
    <scope>IDENTIFICATION</scope>
    <source>
        <strain evidence="11">PS312</strain>
    </source>
</reference>
<evidence type="ECO:0000256" key="2">
    <source>
        <dbReference type="ARBA" id="ARBA00022448"/>
    </source>
</evidence>
<dbReference type="CDD" id="cd03683">
    <property type="entry name" value="ClC_1_like"/>
    <property type="match status" value="1"/>
</dbReference>
<evidence type="ECO:0000313" key="11">
    <source>
        <dbReference type="EnsemblMetazoa" id="PPA39095.1"/>
    </source>
</evidence>
<dbReference type="InterPro" id="IPR001807">
    <property type="entry name" value="ClC"/>
</dbReference>
<keyword evidence="8" id="KW-0868">Chloride</keyword>
<dbReference type="EnsemblMetazoa" id="PPA39095.1">
    <property type="protein sequence ID" value="PPA39095.1"/>
    <property type="gene ID" value="WBGene00277464"/>
</dbReference>
<dbReference type="OrthoDB" id="4564at2759"/>